<dbReference type="Gene3D" id="2.60.120.260">
    <property type="entry name" value="Galactose-binding domain-like"/>
    <property type="match status" value="2"/>
</dbReference>
<evidence type="ECO:0000256" key="6">
    <source>
        <dbReference type="ARBA" id="ARBA00022837"/>
    </source>
</evidence>
<evidence type="ECO:0000313" key="11">
    <source>
        <dbReference type="Proteomes" id="UP001163046"/>
    </source>
</evidence>
<evidence type="ECO:0000256" key="8">
    <source>
        <dbReference type="SAM" id="SignalP"/>
    </source>
</evidence>
<evidence type="ECO:0000256" key="3">
    <source>
        <dbReference type="ARBA" id="ARBA00011233"/>
    </source>
</evidence>
<dbReference type="Pfam" id="PF22633">
    <property type="entry name" value="F5_F8_type_C_2"/>
    <property type="match status" value="1"/>
</dbReference>
<name>A0A9X0D6T6_9CNID</name>
<evidence type="ECO:0000259" key="9">
    <source>
        <dbReference type="SMART" id="SM00607"/>
    </source>
</evidence>
<dbReference type="InterPro" id="IPR008979">
    <property type="entry name" value="Galactose-bd-like_sf"/>
</dbReference>
<feature type="signal peptide" evidence="8">
    <location>
        <begin position="1"/>
        <end position="18"/>
    </location>
</feature>
<proteinExistence type="inferred from homology"/>
<comment type="similarity">
    <text evidence="2">Belongs to the fucolectin family.</text>
</comment>
<keyword evidence="11" id="KW-1185">Reference proteome</keyword>
<keyword evidence="4" id="KW-0479">Metal-binding</keyword>
<feature type="chain" id="PRO_5040998140" description="Fucolectin tachylectin-4 pentraxin-1 domain-containing protein" evidence="8">
    <location>
        <begin position="19"/>
        <end position="285"/>
    </location>
</feature>
<organism evidence="10 11">
    <name type="scientific">Desmophyllum pertusum</name>
    <dbReference type="NCBI Taxonomy" id="174260"/>
    <lineage>
        <taxon>Eukaryota</taxon>
        <taxon>Metazoa</taxon>
        <taxon>Cnidaria</taxon>
        <taxon>Anthozoa</taxon>
        <taxon>Hexacorallia</taxon>
        <taxon>Scleractinia</taxon>
        <taxon>Caryophylliina</taxon>
        <taxon>Caryophylliidae</taxon>
        <taxon>Desmophyllum</taxon>
    </lineage>
</organism>
<feature type="domain" description="Fucolectin tachylectin-4 pentraxin-1" evidence="9">
    <location>
        <begin position="18"/>
        <end position="152"/>
    </location>
</feature>
<reference evidence="10" key="1">
    <citation type="submission" date="2023-01" db="EMBL/GenBank/DDBJ databases">
        <title>Genome assembly of the deep-sea coral Lophelia pertusa.</title>
        <authorList>
            <person name="Herrera S."/>
            <person name="Cordes E."/>
        </authorList>
    </citation>
    <scope>NUCLEOTIDE SEQUENCE</scope>
    <source>
        <strain evidence="10">USNM1676648</strain>
        <tissue evidence="10">Polyp</tissue>
    </source>
</reference>
<dbReference type="GO" id="GO:0010185">
    <property type="term" value="P:regulation of cellular defense response"/>
    <property type="evidence" value="ECO:0007669"/>
    <property type="project" value="UniProtKB-ARBA"/>
</dbReference>
<keyword evidence="5" id="KW-0430">Lectin</keyword>
<keyword evidence="6" id="KW-0106">Calcium</keyword>
<dbReference type="PANTHER" id="PTHR45713">
    <property type="entry name" value="FTP DOMAIN-CONTAINING PROTEIN"/>
    <property type="match status" value="1"/>
</dbReference>
<gene>
    <name evidence="10" type="ORF">OS493_036499</name>
</gene>
<dbReference type="AlphaFoldDB" id="A0A9X0D6T6"/>
<dbReference type="OrthoDB" id="5985863at2759"/>
<dbReference type="SUPFAM" id="SSF49785">
    <property type="entry name" value="Galactose-binding domain-like"/>
    <property type="match status" value="2"/>
</dbReference>
<dbReference type="InterPro" id="IPR006585">
    <property type="entry name" value="FTP1"/>
</dbReference>
<accession>A0A9X0D6T6</accession>
<keyword evidence="8" id="KW-0732">Signal</keyword>
<comment type="caution">
    <text evidence="10">The sequence shown here is derived from an EMBL/GenBank/DDBJ whole genome shotgun (WGS) entry which is preliminary data.</text>
</comment>
<dbReference type="InterPro" id="IPR051941">
    <property type="entry name" value="BG_Antigen-Binding_Lectin"/>
</dbReference>
<dbReference type="GO" id="GO:0046872">
    <property type="term" value="F:metal ion binding"/>
    <property type="evidence" value="ECO:0007669"/>
    <property type="project" value="UniProtKB-KW"/>
</dbReference>
<dbReference type="SMART" id="SM00607">
    <property type="entry name" value="FTP"/>
    <property type="match status" value="1"/>
</dbReference>
<evidence type="ECO:0000256" key="5">
    <source>
        <dbReference type="ARBA" id="ARBA00022734"/>
    </source>
</evidence>
<evidence type="ECO:0000256" key="7">
    <source>
        <dbReference type="ARBA" id="ARBA00023157"/>
    </source>
</evidence>
<dbReference type="GO" id="GO:0042806">
    <property type="term" value="F:fucose binding"/>
    <property type="evidence" value="ECO:0007669"/>
    <property type="project" value="UniProtKB-ARBA"/>
</dbReference>
<dbReference type="Proteomes" id="UP001163046">
    <property type="component" value="Unassembled WGS sequence"/>
</dbReference>
<keyword evidence="7" id="KW-1015">Disulfide bond</keyword>
<evidence type="ECO:0000256" key="2">
    <source>
        <dbReference type="ARBA" id="ARBA00010147"/>
    </source>
</evidence>
<dbReference type="PANTHER" id="PTHR45713:SF6">
    <property type="entry name" value="F5_8 TYPE C DOMAIN-CONTAINING PROTEIN"/>
    <property type="match status" value="1"/>
</dbReference>
<protein>
    <recommendedName>
        <fullName evidence="9">Fucolectin tachylectin-4 pentraxin-1 domain-containing protein</fullName>
    </recommendedName>
</protein>
<evidence type="ECO:0000256" key="4">
    <source>
        <dbReference type="ARBA" id="ARBA00022723"/>
    </source>
</evidence>
<evidence type="ECO:0000256" key="1">
    <source>
        <dbReference type="ARBA" id="ARBA00002219"/>
    </source>
</evidence>
<dbReference type="EMBL" id="MU825457">
    <property type="protein sequence ID" value="KAJ7388646.1"/>
    <property type="molecule type" value="Genomic_DNA"/>
</dbReference>
<evidence type="ECO:0000313" key="10">
    <source>
        <dbReference type="EMBL" id="KAJ7388646.1"/>
    </source>
</evidence>
<comment type="function">
    <text evidence="1">Acts as a defensive agent. Recognizes blood group fucosylated oligosaccharides including A, B, H and Lewis B-type antigens. Does not recognize Lewis A antigen and has low affinity for monovalent haptens.</text>
</comment>
<comment type="subunit">
    <text evidence="3">Homotrimer.</text>
</comment>
<dbReference type="GO" id="GO:0001868">
    <property type="term" value="P:regulation of complement activation, lectin pathway"/>
    <property type="evidence" value="ECO:0007669"/>
    <property type="project" value="UniProtKB-ARBA"/>
</dbReference>
<sequence length="285" mass="30906">MIEIGIIIVVFGSSAVTAGDLALGQPANMVNNNHTATLAVDGTTSKCAVTSPLTDPWWRVDLGMSYIVEEVKIISGVDGLTNLEIRIGDSLDNEGNSNQQCGAGPYTMTSSQEKSFHCTPGMRGRYVNIRTTGNNKKLGICEVLVNPNPTVNLALVSQHPNLQRNTMALLDELQMGTLPASGTCPVAHTPVNRVGYQARLVNIEIRVGDSLTNNGNSNPRCGGLYSMATLYKASFYCKPRKTGRYLNIRLVGNGMVLTLCEVEVYSESRAILRKQAENTNDKRRV</sequence>